<keyword evidence="4" id="KW-1035">Host cytoplasm</keyword>
<sequence>TPATQNSVIQYFTAPYNAWCGGFIYEVTPVGTGFNGGKFACCHIPPNVDPTGLTAEQLSVYPNVQIDVKEAGSYALHCYDERQVIFHYNNASDPTATDATGGTFLMYVLSPLVNSDGSPCQINILVYNRAAPTFKVSQLNPIEYAAENTSNLLTAAGLLPESVMTEPNLCVPATYLYISPPAATASKGLYGQVNAAGTNAGNYTFMPMPVAVFGNNDGSIVDVFNQDVTRPLTITIYNSSDSTQFSTEGAFSGTLPSTVSFTGTAPMSVTKGTSFDLTDAINWTGIEAGGLTMVYNLTGNMMSFTQQTCPVPITFVANESLVTFAGCALTISAMLTTGNTVVETSNIANILTAEQIQFLTSGKLSKLVGPGQAVLFTVFNRATKIPVGYLKFNYPGYFTTIATKTAYYMAYDDYYFVPTQLMAMTSPIPITPTVAMSHYVDRMANTYSDG</sequence>
<feature type="domain" description="Calicivirus coat protein" evidence="5">
    <location>
        <begin position="6"/>
        <end position="141"/>
    </location>
</feature>
<dbReference type="InterPro" id="IPR004005">
    <property type="entry name" value="Calicivirus_coat"/>
</dbReference>
<feature type="non-terminal residue" evidence="6">
    <location>
        <position position="1"/>
    </location>
</feature>
<evidence type="ECO:0000313" key="6">
    <source>
        <dbReference type="EMBL" id="AFR11844.1"/>
    </source>
</evidence>
<proteinExistence type="predicted"/>
<reference evidence="6" key="2">
    <citation type="submission" date="2012-04" db="EMBL/GenBank/DDBJ databases">
        <authorList>
            <person name="Kim Y.-H."/>
            <person name="Lee H.-S."/>
            <person name="Kwak S.-S."/>
        </authorList>
    </citation>
    <scope>NUCLEOTIDE SEQUENCE</scope>
    <source>
        <strain evidence="6">SecaliV</strain>
    </source>
</reference>
<organism evidence="6">
    <name type="scientific">Secalivirus</name>
    <dbReference type="NCBI Taxonomy" id="1224520"/>
    <lineage>
        <taxon>Viruses</taxon>
        <taxon>Riboviria</taxon>
        <taxon>Orthornavirae</taxon>
        <taxon>Pisuviricota</taxon>
        <taxon>Pisoniviricetes</taxon>
        <taxon>Picornavirales</taxon>
        <taxon>Caliciviridae</taxon>
    </lineage>
</organism>
<dbReference type="GO" id="GO:0030430">
    <property type="term" value="C:host cell cytoplasm"/>
    <property type="evidence" value="ECO:0007669"/>
    <property type="project" value="UniProtKB-SubCell"/>
</dbReference>
<name>J7LJG1_9CALI</name>
<keyword evidence="3" id="KW-0946">Virion</keyword>
<evidence type="ECO:0000256" key="4">
    <source>
        <dbReference type="ARBA" id="ARBA00023200"/>
    </source>
</evidence>
<dbReference type="EMBL" id="JQ898339">
    <property type="protein sequence ID" value="AFR11844.1"/>
    <property type="molecule type" value="Genomic_RNA"/>
</dbReference>
<comment type="subcellular location">
    <subcellularLocation>
        <location evidence="1">Host cytoplasm</location>
    </subcellularLocation>
    <subcellularLocation>
        <location evidence="2">Virion</location>
    </subcellularLocation>
</comment>
<evidence type="ECO:0000256" key="2">
    <source>
        <dbReference type="ARBA" id="ARBA00004328"/>
    </source>
</evidence>
<protein>
    <submittedName>
        <fullName evidence="6">Capsid</fullName>
    </submittedName>
</protein>
<dbReference type="SUPFAM" id="SSF88633">
    <property type="entry name" value="Positive stranded ssRNA viruses"/>
    <property type="match status" value="1"/>
</dbReference>
<dbReference type="Gene3D" id="2.60.120.20">
    <property type="match status" value="1"/>
</dbReference>
<reference evidence="6" key="1">
    <citation type="journal article" date="2012" name="J. Virol.">
        <title>High variety of known and new RNA and DNA viruses of diverse origins in untreated sewage.</title>
        <authorList>
            <person name="Ng T.F."/>
            <person name="Marine R."/>
            <person name="Wang C."/>
            <person name="Simmonds P."/>
            <person name="Kapusinszky B."/>
            <person name="Bodhidatta L."/>
            <person name="Oderinde B.S."/>
            <person name="Wommack K.E."/>
            <person name="Delwart E."/>
        </authorList>
    </citation>
    <scope>NUCLEOTIDE SEQUENCE</scope>
    <source>
        <strain evidence="6">SecaliV</strain>
    </source>
</reference>
<evidence type="ECO:0000256" key="3">
    <source>
        <dbReference type="ARBA" id="ARBA00022844"/>
    </source>
</evidence>
<evidence type="ECO:0000256" key="1">
    <source>
        <dbReference type="ARBA" id="ARBA00004192"/>
    </source>
</evidence>
<dbReference type="InterPro" id="IPR029053">
    <property type="entry name" value="Viral_coat"/>
</dbReference>
<dbReference type="GO" id="GO:0044423">
    <property type="term" value="C:virion component"/>
    <property type="evidence" value="ECO:0007669"/>
    <property type="project" value="UniProtKB-KW"/>
</dbReference>
<accession>J7LJG1</accession>
<dbReference type="Pfam" id="PF00915">
    <property type="entry name" value="Calici_coat"/>
    <property type="match status" value="1"/>
</dbReference>
<evidence type="ECO:0000259" key="5">
    <source>
        <dbReference type="Pfam" id="PF00915"/>
    </source>
</evidence>